<dbReference type="Pfam" id="PF01292">
    <property type="entry name" value="Ni_hydr_CYTB"/>
    <property type="match status" value="1"/>
</dbReference>
<protein>
    <submittedName>
        <fullName evidence="15">Putative cytochrome b561 family protein</fullName>
    </submittedName>
</protein>
<dbReference type="Proteomes" id="UP000001060">
    <property type="component" value="Chromosome"/>
</dbReference>
<feature type="transmembrane region" description="Helical" evidence="13">
    <location>
        <begin position="20"/>
        <end position="39"/>
    </location>
</feature>
<evidence type="ECO:0000256" key="9">
    <source>
        <dbReference type="ARBA" id="ARBA00022989"/>
    </source>
</evidence>
<dbReference type="OrthoDB" id="8589936at2"/>
<sequence length="183" mass="21197">MEIFVLRNSLKSFGTITKLLHWLIFILISLQFYLVWISVPSNPSNQTFYIMLHKSIGMIILLLGLFFIIWHLIDIKPLPPKIQPHWQSITAKIVHYILFILLLAMPIVGYLLVCANGRTVNFFGWFNLPSLISKNKHIGDIMFSLHEKLGHLILILVGIHFLAALYHQLIVKDNVLKRMLPFS</sequence>
<dbReference type="eggNOG" id="COG3038">
    <property type="taxonomic scope" value="Bacteria"/>
</dbReference>
<comment type="similarity">
    <text evidence="12">Belongs to the cytochrome b561 family.</text>
</comment>
<evidence type="ECO:0000256" key="11">
    <source>
        <dbReference type="ARBA" id="ARBA00023136"/>
    </source>
</evidence>
<keyword evidence="3" id="KW-0813">Transport</keyword>
<comment type="subcellular location">
    <subcellularLocation>
        <location evidence="2">Cell membrane</location>
        <topology evidence="2">Multi-pass membrane protein</topology>
    </subcellularLocation>
</comment>
<dbReference type="EMBL" id="FN650140">
    <property type="protein sequence ID" value="CBJ11650.1"/>
    <property type="molecule type" value="Genomic_DNA"/>
</dbReference>
<comment type="cofactor">
    <cofactor evidence="1">
        <name>heme b</name>
        <dbReference type="ChEBI" id="CHEBI:60344"/>
    </cofactor>
</comment>
<keyword evidence="5" id="KW-0349">Heme</keyword>
<dbReference type="GO" id="GO:0009055">
    <property type="term" value="F:electron transfer activity"/>
    <property type="evidence" value="ECO:0007669"/>
    <property type="project" value="InterPro"/>
</dbReference>
<dbReference type="GO" id="GO:0005886">
    <property type="term" value="C:plasma membrane"/>
    <property type="evidence" value="ECO:0007669"/>
    <property type="project" value="UniProtKB-SubCell"/>
</dbReference>
<keyword evidence="10" id="KW-0408">Iron</keyword>
<evidence type="ECO:0000259" key="14">
    <source>
        <dbReference type="Pfam" id="PF01292"/>
    </source>
</evidence>
<feature type="domain" description="Cytochrome b561 bacterial/Ni-hydrogenase" evidence="14">
    <location>
        <begin position="13"/>
        <end position="181"/>
    </location>
</feature>
<dbReference type="GO" id="GO:0046872">
    <property type="term" value="F:metal ion binding"/>
    <property type="evidence" value="ECO:0007669"/>
    <property type="project" value="UniProtKB-KW"/>
</dbReference>
<gene>
    <name evidence="15" type="ordered locus">LLO_1291</name>
</gene>
<dbReference type="GO" id="GO:0022904">
    <property type="term" value="P:respiratory electron transport chain"/>
    <property type="evidence" value="ECO:0007669"/>
    <property type="project" value="InterPro"/>
</dbReference>
<dbReference type="SUPFAM" id="SSF81342">
    <property type="entry name" value="Transmembrane di-heme cytochromes"/>
    <property type="match status" value="1"/>
</dbReference>
<dbReference type="PANTHER" id="PTHR30529">
    <property type="entry name" value="CYTOCHROME B561"/>
    <property type="match status" value="1"/>
</dbReference>
<feature type="transmembrane region" description="Helical" evidence="13">
    <location>
        <begin position="93"/>
        <end position="113"/>
    </location>
</feature>
<evidence type="ECO:0000256" key="3">
    <source>
        <dbReference type="ARBA" id="ARBA00022448"/>
    </source>
</evidence>
<dbReference type="InterPro" id="IPR016174">
    <property type="entry name" value="Di-haem_cyt_TM"/>
</dbReference>
<evidence type="ECO:0000313" key="16">
    <source>
        <dbReference type="Proteomes" id="UP000001060"/>
    </source>
</evidence>
<feature type="transmembrane region" description="Helical" evidence="13">
    <location>
        <begin position="51"/>
        <end position="73"/>
    </location>
</feature>
<keyword evidence="7" id="KW-0479">Metal-binding</keyword>
<keyword evidence="9 13" id="KW-1133">Transmembrane helix</keyword>
<keyword evidence="6 13" id="KW-0812">Transmembrane</keyword>
<keyword evidence="8" id="KW-0249">Electron transport</keyword>
<dbReference type="STRING" id="661367.LLO_1291"/>
<evidence type="ECO:0000256" key="6">
    <source>
        <dbReference type="ARBA" id="ARBA00022692"/>
    </source>
</evidence>
<dbReference type="InterPro" id="IPR011577">
    <property type="entry name" value="Cyt_b561_bac/Ni-Hgenase"/>
</dbReference>
<evidence type="ECO:0000256" key="13">
    <source>
        <dbReference type="SAM" id="Phobius"/>
    </source>
</evidence>
<evidence type="ECO:0000256" key="10">
    <source>
        <dbReference type="ARBA" id="ARBA00023004"/>
    </source>
</evidence>
<name>D3HRX1_LEGLN</name>
<evidence type="ECO:0000256" key="8">
    <source>
        <dbReference type="ARBA" id="ARBA00022982"/>
    </source>
</evidence>
<dbReference type="PANTHER" id="PTHR30529:SF1">
    <property type="entry name" value="CYTOCHROME B561 HOMOLOG 2"/>
    <property type="match status" value="1"/>
</dbReference>
<dbReference type="InterPro" id="IPR052168">
    <property type="entry name" value="Cytochrome_b561_oxidase"/>
</dbReference>
<evidence type="ECO:0000313" key="15">
    <source>
        <dbReference type="EMBL" id="CBJ11650.1"/>
    </source>
</evidence>
<dbReference type="AlphaFoldDB" id="D3HRX1"/>
<evidence type="ECO:0000256" key="2">
    <source>
        <dbReference type="ARBA" id="ARBA00004651"/>
    </source>
</evidence>
<dbReference type="GO" id="GO:0020037">
    <property type="term" value="F:heme binding"/>
    <property type="evidence" value="ECO:0007669"/>
    <property type="project" value="TreeGrafter"/>
</dbReference>
<evidence type="ECO:0000256" key="1">
    <source>
        <dbReference type="ARBA" id="ARBA00001970"/>
    </source>
</evidence>
<dbReference type="KEGG" id="llo:LLO_1291"/>
<dbReference type="HOGENOM" id="CLU_095321_4_1_6"/>
<keyword evidence="4" id="KW-1003">Cell membrane</keyword>
<evidence type="ECO:0000256" key="7">
    <source>
        <dbReference type="ARBA" id="ARBA00022723"/>
    </source>
</evidence>
<proteinExistence type="inferred from homology"/>
<organism evidence="15 16">
    <name type="scientific">Legionella longbeachae serogroup 1 (strain NSW150)</name>
    <dbReference type="NCBI Taxonomy" id="661367"/>
    <lineage>
        <taxon>Bacteria</taxon>
        <taxon>Pseudomonadati</taxon>
        <taxon>Pseudomonadota</taxon>
        <taxon>Gammaproteobacteria</taxon>
        <taxon>Legionellales</taxon>
        <taxon>Legionellaceae</taxon>
        <taxon>Legionella</taxon>
    </lineage>
</organism>
<feature type="transmembrane region" description="Helical" evidence="13">
    <location>
        <begin position="149"/>
        <end position="169"/>
    </location>
</feature>
<reference evidence="15 16" key="1">
    <citation type="journal article" date="2010" name="PLoS Genet.">
        <title>Analysis of the Legionella longbeachae genome and transcriptome uncovers unique strategies to cause Legionnaires' disease.</title>
        <authorList>
            <person name="Cazalet C."/>
            <person name="Gomez-Valero L."/>
            <person name="Rusniok C."/>
            <person name="Lomma M."/>
            <person name="Dervins-Ravault D."/>
            <person name="Newton H."/>
            <person name="Sansom F."/>
            <person name="Jarraud S."/>
            <person name="Zidane N."/>
            <person name="Ma L."/>
            <person name="Bouchier C."/>
            <person name="Etienne J."/>
            <person name="Hartland E."/>
            <person name="Buchrieser C."/>
        </authorList>
    </citation>
    <scope>NUCLEOTIDE SEQUENCE [LARGE SCALE GENOMIC DNA]</scope>
    <source>
        <strain evidence="15 16">NSW150</strain>
    </source>
</reference>
<evidence type="ECO:0000256" key="12">
    <source>
        <dbReference type="ARBA" id="ARBA00037975"/>
    </source>
</evidence>
<evidence type="ECO:0000256" key="4">
    <source>
        <dbReference type="ARBA" id="ARBA00022475"/>
    </source>
</evidence>
<keyword evidence="16" id="KW-1185">Reference proteome</keyword>
<keyword evidence="11 13" id="KW-0472">Membrane</keyword>
<evidence type="ECO:0000256" key="5">
    <source>
        <dbReference type="ARBA" id="ARBA00022617"/>
    </source>
</evidence>
<accession>D3HRX1</accession>